<accession>A0A1H3K7N4</accession>
<dbReference type="GeneID" id="78124460"/>
<gene>
    <name evidence="1" type="ORF">SAMN05444486_102388</name>
</gene>
<evidence type="ECO:0008006" key="3">
    <source>
        <dbReference type="Google" id="ProtNLM"/>
    </source>
</evidence>
<organism evidence="1 2">
    <name type="scientific">Lentibacter algarum</name>
    <dbReference type="NCBI Taxonomy" id="576131"/>
    <lineage>
        <taxon>Bacteria</taxon>
        <taxon>Pseudomonadati</taxon>
        <taxon>Pseudomonadota</taxon>
        <taxon>Alphaproteobacteria</taxon>
        <taxon>Rhodobacterales</taxon>
        <taxon>Roseobacteraceae</taxon>
        <taxon>Lentibacter</taxon>
    </lineage>
</organism>
<evidence type="ECO:0000313" key="1">
    <source>
        <dbReference type="EMBL" id="SDY48196.1"/>
    </source>
</evidence>
<dbReference type="STRING" id="576131.SAMN05444486_102388"/>
<name>A0A1H3K7N4_9RHOB</name>
<evidence type="ECO:0000313" key="2">
    <source>
        <dbReference type="Proteomes" id="UP000199026"/>
    </source>
</evidence>
<dbReference type="AlphaFoldDB" id="A0A1H3K7N4"/>
<proteinExistence type="predicted"/>
<dbReference type="EMBL" id="FNPR01000002">
    <property type="protein sequence ID" value="SDY48196.1"/>
    <property type="molecule type" value="Genomic_DNA"/>
</dbReference>
<protein>
    <recommendedName>
        <fullName evidence="3">Sulfotransferase family protein</fullName>
    </recommendedName>
</protein>
<sequence>MVRKLYLHAGAHRTGTSSFQLCLAANRQQLESDGYDLAYPGRDGAPEGHLHLRLPKPSHGEDQHGAFVGKVTRALKKHVSGEDQPLVLSEENLLGLIIHFFSGRLYPARRKRLRVFRDGLEAVGAEAEHILLIVRPYDELFVSGFRKHAEDNAVEPFETHAEAMTTFRGGWPEAVKALQNVLKPKSMTVVEYGARGTSSELLVRLLGAEAGAYVEPDYDLNVSATDAALEHLQGIYHAGKVLEREGWQAVIAQYAEHGEDRGFARFSEAQSETLATRYRDDLARIGSMEGVTLIT</sequence>
<reference evidence="1 2" key="1">
    <citation type="submission" date="2016-10" db="EMBL/GenBank/DDBJ databases">
        <authorList>
            <person name="de Groot N.N."/>
        </authorList>
    </citation>
    <scope>NUCLEOTIDE SEQUENCE [LARGE SCALE GENOMIC DNA]</scope>
    <source>
        <strain evidence="1 2">DSM 24677</strain>
    </source>
</reference>
<dbReference type="Proteomes" id="UP000199026">
    <property type="component" value="Unassembled WGS sequence"/>
</dbReference>
<keyword evidence="2" id="KW-1185">Reference proteome</keyword>
<dbReference type="OrthoDB" id="7838426at2"/>
<dbReference type="RefSeq" id="WP_089890128.1">
    <property type="nucleotide sequence ID" value="NZ_CALJFH010000025.1"/>
</dbReference>